<dbReference type="EMBL" id="MNUE01000033">
    <property type="protein sequence ID" value="OJD33085.1"/>
    <property type="molecule type" value="Genomic_DNA"/>
</dbReference>
<gene>
    <name evidence="2" type="ORF">BKCO1_3300046</name>
</gene>
<evidence type="ECO:0000313" key="3">
    <source>
        <dbReference type="Proteomes" id="UP000183809"/>
    </source>
</evidence>
<dbReference type="AlphaFoldDB" id="A0A1J9S075"/>
<dbReference type="RefSeq" id="XP_020129345.1">
    <property type="nucleotide sequence ID" value="XM_020274544.1"/>
</dbReference>
<evidence type="ECO:0000256" key="1">
    <source>
        <dbReference type="SAM" id="MobiDB-lite"/>
    </source>
</evidence>
<name>A0A1J9S075_9PEZI</name>
<keyword evidence="3" id="KW-1185">Reference proteome</keyword>
<feature type="region of interest" description="Disordered" evidence="1">
    <location>
        <begin position="178"/>
        <end position="197"/>
    </location>
</feature>
<reference evidence="2 3" key="1">
    <citation type="submission" date="2016-10" db="EMBL/GenBank/DDBJ databases">
        <title>Proteomics and genomics reveal pathogen-plant mechanisms compatible with a hemibiotrophic lifestyle of Diplodia corticola.</title>
        <authorList>
            <person name="Fernandes I."/>
            <person name="De Jonge R."/>
            <person name="Van De Peer Y."/>
            <person name="Devreese B."/>
            <person name="Alves A."/>
            <person name="Esteves A.C."/>
        </authorList>
    </citation>
    <scope>NUCLEOTIDE SEQUENCE [LARGE SCALE GENOMIC DNA]</scope>
    <source>
        <strain evidence="2 3">CBS 112549</strain>
    </source>
</reference>
<proteinExistence type="predicted"/>
<feature type="region of interest" description="Disordered" evidence="1">
    <location>
        <begin position="339"/>
        <end position="397"/>
    </location>
</feature>
<feature type="compositionally biased region" description="Polar residues" evidence="1">
    <location>
        <begin position="443"/>
        <end position="457"/>
    </location>
</feature>
<dbReference type="GeneID" id="31014805"/>
<dbReference type="Proteomes" id="UP000183809">
    <property type="component" value="Unassembled WGS sequence"/>
</dbReference>
<sequence>MSDETRPHWPVRQCSASADPVTRDRRIKRLETFIDKAKQRKTTYREPLRKPSGGSSIRRVRTAPGLVRRRSSTLLWLARPRSRDSHTPRDSSAESLLRRVGHHIKPRAQSQDVLPEKTPSEESVGSLCSAPEVLGARSSSSSPATSDASAVSSSSQNQLHRCCTPSLHLCTYRRSSSTRANASSSSDHDSPSSSSAASVKSACADTAITLTDVHVVKVPSGEGNRRLTPGQAAPSPSMHLIESAHGSYHVLWDEPPSHHLDSSDVDSTSVSPEENASQTEPPTGLDRVNTKLEEWSFAARECTALDKSRSHPHFQPYVEVYQDDYDSVFAMEDDSNALFMAPPNSKDDTPGSSALASRRGSETETECAGRASPSYGGRLHSDSSSPSSDETSPRQQHGDDVFDALAVPHQLRVNDDLLLTGGYYSPRPNKLLAPSDSLREQARSASSLSNTSDMSDNATSLLANHRDSVVLMSERTPDEFPMSNQWSHRDSVALAKDRMKKKHAKETGEAYVSGVGILKGVRKGDVERTTPLAIPRVQQVTTLMGVLSPIVDVSPPNVRTMDESHERRIDDMAERV</sequence>
<feature type="compositionally biased region" description="Basic and acidic residues" evidence="1">
    <location>
        <begin position="36"/>
        <end position="49"/>
    </location>
</feature>
<feature type="region of interest" description="Disordered" evidence="1">
    <location>
        <begin position="251"/>
        <end position="287"/>
    </location>
</feature>
<dbReference type="OrthoDB" id="3944862at2759"/>
<protein>
    <submittedName>
        <fullName evidence="2">Cytokinesis protein</fullName>
    </submittedName>
</protein>
<feature type="region of interest" description="Disordered" evidence="1">
    <location>
        <begin position="1"/>
        <end position="24"/>
    </location>
</feature>
<accession>A0A1J9S075</accession>
<organism evidence="2 3">
    <name type="scientific">Diplodia corticola</name>
    <dbReference type="NCBI Taxonomy" id="236234"/>
    <lineage>
        <taxon>Eukaryota</taxon>
        <taxon>Fungi</taxon>
        <taxon>Dikarya</taxon>
        <taxon>Ascomycota</taxon>
        <taxon>Pezizomycotina</taxon>
        <taxon>Dothideomycetes</taxon>
        <taxon>Dothideomycetes incertae sedis</taxon>
        <taxon>Botryosphaeriales</taxon>
        <taxon>Botryosphaeriaceae</taxon>
        <taxon>Diplodia</taxon>
    </lineage>
</organism>
<feature type="region of interest" description="Disordered" evidence="1">
    <location>
        <begin position="425"/>
        <end position="457"/>
    </location>
</feature>
<feature type="region of interest" description="Disordered" evidence="1">
    <location>
        <begin position="36"/>
        <end position="64"/>
    </location>
</feature>
<dbReference type="STRING" id="236234.A0A1J9S075"/>
<feature type="region of interest" description="Disordered" evidence="1">
    <location>
        <begin position="557"/>
        <end position="576"/>
    </location>
</feature>
<comment type="caution">
    <text evidence="2">The sequence shown here is derived from an EMBL/GenBank/DDBJ whole genome shotgun (WGS) entry which is preliminary data.</text>
</comment>
<feature type="compositionally biased region" description="Basic and acidic residues" evidence="1">
    <location>
        <begin position="560"/>
        <end position="576"/>
    </location>
</feature>
<evidence type="ECO:0000313" key="2">
    <source>
        <dbReference type="EMBL" id="OJD33085.1"/>
    </source>
</evidence>
<feature type="region of interest" description="Disordered" evidence="1">
    <location>
        <begin position="103"/>
        <end position="157"/>
    </location>
</feature>
<feature type="compositionally biased region" description="Basic and acidic residues" evidence="1">
    <location>
        <begin position="251"/>
        <end position="262"/>
    </location>
</feature>
<feature type="compositionally biased region" description="Low complexity" evidence="1">
    <location>
        <begin position="136"/>
        <end position="155"/>
    </location>
</feature>